<keyword evidence="1" id="KW-0175">Coiled coil</keyword>
<keyword evidence="4" id="KW-1185">Reference proteome</keyword>
<dbReference type="PANTHER" id="PTHR31099">
    <property type="entry name" value="OS06G0165300 PROTEIN"/>
    <property type="match status" value="1"/>
</dbReference>
<evidence type="ECO:0000256" key="1">
    <source>
        <dbReference type="SAM" id="Coils"/>
    </source>
</evidence>
<comment type="caution">
    <text evidence="3">The sequence shown here is derived from an EMBL/GenBank/DDBJ whole genome shotgun (WGS) entry which is preliminary data.</text>
</comment>
<reference evidence="3 4" key="1">
    <citation type="journal article" date="2020" name="BMC Genomics">
        <title>Intraspecific diversification of the crop wild relative Brassica cretica Lam. using demographic model selection.</title>
        <authorList>
            <person name="Kioukis A."/>
            <person name="Michalopoulou V.A."/>
            <person name="Briers L."/>
            <person name="Pirintsos S."/>
            <person name="Studholme D.J."/>
            <person name="Pavlidis P."/>
            <person name="Sarris P.F."/>
        </authorList>
    </citation>
    <scope>NUCLEOTIDE SEQUENCE [LARGE SCALE GENOMIC DNA]</scope>
    <source>
        <strain evidence="4">cv. PFS-1207/04</strain>
    </source>
</reference>
<name>A0ABQ7CIK9_BRACR</name>
<evidence type="ECO:0000313" key="4">
    <source>
        <dbReference type="Proteomes" id="UP000266723"/>
    </source>
</evidence>
<dbReference type="Proteomes" id="UP000266723">
    <property type="component" value="Unassembled WGS sequence"/>
</dbReference>
<organism evidence="3 4">
    <name type="scientific">Brassica cretica</name>
    <name type="common">Mustard</name>
    <dbReference type="NCBI Taxonomy" id="69181"/>
    <lineage>
        <taxon>Eukaryota</taxon>
        <taxon>Viridiplantae</taxon>
        <taxon>Streptophyta</taxon>
        <taxon>Embryophyta</taxon>
        <taxon>Tracheophyta</taxon>
        <taxon>Spermatophyta</taxon>
        <taxon>Magnoliopsida</taxon>
        <taxon>eudicotyledons</taxon>
        <taxon>Gunneridae</taxon>
        <taxon>Pentapetalae</taxon>
        <taxon>rosids</taxon>
        <taxon>malvids</taxon>
        <taxon>Brassicales</taxon>
        <taxon>Brassicaceae</taxon>
        <taxon>Brassiceae</taxon>
        <taxon>Brassica</taxon>
    </lineage>
</organism>
<evidence type="ECO:0000256" key="2">
    <source>
        <dbReference type="SAM" id="MobiDB-lite"/>
    </source>
</evidence>
<feature type="region of interest" description="Disordered" evidence="2">
    <location>
        <begin position="58"/>
        <end position="89"/>
    </location>
</feature>
<dbReference type="PANTHER" id="PTHR31099:SF24">
    <property type="entry name" value="AMINOTRANSFERASE-LIKE PLANT MOBILE DOMAIN-CONTAINING PROTEIN"/>
    <property type="match status" value="1"/>
</dbReference>
<dbReference type="EMBL" id="QGKV02000832">
    <property type="protein sequence ID" value="KAF3552051.1"/>
    <property type="molecule type" value="Genomic_DNA"/>
</dbReference>
<feature type="coiled-coil region" evidence="1">
    <location>
        <begin position="19"/>
        <end position="46"/>
    </location>
</feature>
<accession>A0ABQ7CIK9</accession>
<proteinExistence type="predicted"/>
<sequence length="557" mass="62739">MSDTHYHGEEISADTYATLRRHQFNLASLGERLQRMENTTATMKEKWRRGDEAMRDFTGGGPWYRTRNTSQRGPRASPSEDPEAGVLPGAFPRQDIASVILLSRTEKLGAFGGVLEMAEPGVLVPDASKDTRVDSPFQGSVPFCETSLFKEDFSFSRKDRVSFSYACRLCQGFYGIFGNIPISFSGSAKRDDPDVYKGTRYPLIGLNPIPVLNSRHAISSNWPQSNSSADFQPRRLFTDPFSSPIPSWGDVLEADNEAVPMAPLRRRRSCFFDDGPRSEVREGDLANIRRKYTIHPSVGMRSPSEFERAPDRGASEVAVYEANLEAGFRDVIPSLIGEVSSFFSFCPSQLTPLTWRTVIAIQVLGELHGFSVGEPSRDIRGNYPFGDSWNNRYVFVNIQEPVGNVVRLSVSAIYDEHQKGKAQKRRPFYTPPPRMARAALSVNGLSSTSSTGAEAVSYDDPLVDAHRRLIGKVLFLRSQVQDMMARRDLLIQQVKAPARWEFMKEWLEKRVEHWDPEEEYHRRLFLSGGIDQQLGNFSRVATPRSVVRSRFSEEPSS</sequence>
<protein>
    <submittedName>
        <fullName evidence="3">Uncharacterized protein</fullName>
    </submittedName>
</protein>
<evidence type="ECO:0000313" key="3">
    <source>
        <dbReference type="EMBL" id="KAF3552051.1"/>
    </source>
</evidence>
<gene>
    <name evidence="3" type="ORF">DY000_02007523</name>
</gene>